<dbReference type="SUPFAM" id="SSF55961">
    <property type="entry name" value="Bet v1-like"/>
    <property type="match status" value="1"/>
</dbReference>
<evidence type="ECO:0000313" key="1">
    <source>
        <dbReference type="EMBL" id="AFU58170.1"/>
    </source>
</evidence>
<dbReference type="Gene3D" id="3.30.530.20">
    <property type="match status" value="1"/>
</dbReference>
<sequence>MANIPHTGKSKAMVTINASREVSAPLDKVWNIVADVDNEPQYWHGTKTVKNISKSGNTIEREVTIAFKDSKCRQTVVLDPKKSVGITITEGPLKGTKVVTLSPTSGNGTRIDVVWDIKLAGFLGMFTGMVKKHIAEGTEEALERIAKAVE</sequence>
<dbReference type="EMBL" id="CP002408">
    <property type="protein sequence ID" value="AFU58170.1"/>
    <property type="molecule type" value="Genomic_DNA"/>
</dbReference>
<evidence type="ECO:0008006" key="3">
    <source>
        <dbReference type="Google" id="ProtNLM"/>
    </source>
</evidence>
<dbReference type="InterPro" id="IPR023393">
    <property type="entry name" value="START-like_dom_sf"/>
</dbReference>
<dbReference type="STRING" id="1237085.Ngar_c12300"/>
<dbReference type="Pfam" id="PF10604">
    <property type="entry name" value="Polyketide_cyc2"/>
    <property type="match status" value="1"/>
</dbReference>
<keyword evidence="2" id="KW-1185">Reference proteome</keyword>
<accession>K0IEJ2</accession>
<organism evidence="1 2">
    <name type="scientific">Nitrososphaera gargensis (strain Ga9.2)</name>
    <dbReference type="NCBI Taxonomy" id="1237085"/>
    <lineage>
        <taxon>Archaea</taxon>
        <taxon>Nitrososphaerota</taxon>
        <taxon>Nitrososphaeria</taxon>
        <taxon>Nitrososphaerales</taxon>
        <taxon>Nitrososphaeraceae</taxon>
        <taxon>Nitrososphaera</taxon>
    </lineage>
</organism>
<name>K0IEJ2_NITGG</name>
<dbReference type="HOGENOM" id="CLU_131895_0_0_2"/>
<protein>
    <recommendedName>
        <fullName evidence="3">Cyclase/dehydrase</fullName>
    </recommendedName>
</protein>
<dbReference type="InParanoid" id="K0IEJ2"/>
<dbReference type="BioCyc" id="CNIT1237085:G1324-1228-MONOMER"/>
<proteinExistence type="predicted"/>
<dbReference type="Proteomes" id="UP000008037">
    <property type="component" value="Chromosome"/>
</dbReference>
<gene>
    <name evidence="1" type="ordered locus">Ngar_c12300</name>
</gene>
<dbReference type="AlphaFoldDB" id="K0IEJ2"/>
<dbReference type="InterPro" id="IPR019587">
    <property type="entry name" value="Polyketide_cyclase/dehydratase"/>
</dbReference>
<dbReference type="KEGG" id="nga:Ngar_c12300"/>
<reference evidence="1 2" key="1">
    <citation type="journal article" date="2012" name="Environ. Microbiol.">
        <title>The genome of the ammonia-oxidizing Candidatus Nitrososphaera gargensis: insights into metabolic versatility and environmental adaptations.</title>
        <authorList>
            <person name="Spang A."/>
            <person name="Poehlein A."/>
            <person name="Offre P."/>
            <person name="Zumbragel S."/>
            <person name="Haider S."/>
            <person name="Rychlik N."/>
            <person name="Nowka B."/>
            <person name="Schmeisser C."/>
            <person name="Lebedeva E.V."/>
            <person name="Rattei T."/>
            <person name="Bohm C."/>
            <person name="Schmid M."/>
            <person name="Galushko A."/>
            <person name="Hatzenpichler R."/>
            <person name="Weinmaier T."/>
            <person name="Daniel R."/>
            <person name="Schleper C."/>
            <person name="Spieck E."/>
            <person name="Streit W."/>
            <person name="Wagner M."/>
        </authorList>
    </citation>
    <scope>NUCLEOTIDE SEQUENCE [LARGE SCALE GENOMIC DNA]</scope>
    <source>
        <strain evidence="2">Ga9.2</strain>
    </source>
</reference>
<evidence type="ECO:0000313" key="2">
    <source>
        <dbReference type="Proteomes" id="UP000008037"/>
    </source>
</evidence>